<dbReference type="Pfam" id="PF06042">
    <property type="entry name" value="NTP_transf_6"/>
    <property type="match status" value="1"/>
</dbReference>
<comment type="caution">
    <text evidence="1">The sequence shown here is derived from an EMBL/GenBank/DDBJ whole genome shotgun (WGS) entry which is preliminary data.</text>
</comment>
<dbReference type="GO" id="GO:0016740">
    <property type="term" value="F:transferase activity"/>
    <property type="evidence" value="ECO:0007669"/>
    <property type="project" value="UniProtKB-KW"/>
</dbReference>
<dbReference type="InterPro" id="IPR009267">
    <property type="entry name" value="NTP_transf_6"/>
</dbReference>
<proteinExistence type="predicted"/>
<dbReference type="EMBL" id="SYUW01000060">
    <property type="protein sequence ID" value="TKF22837.1"/>
    <property type="molecule type" value="Genomic_DNA"/>
</dbReference>
<dbReference type="PANTHER" id="PTHR39166:SF1">
    <property type="entry name" value="BLL1166 PROTEIN"/>
    <property type="match status" value="1"/>
</dbReference>
<gene>
    <name evidence="1" type="ORF">FCV52_19170</name>
</gene>
<dbReference type="RefSeq" id="WP_136998722.1">
    <property type="nucleotide sequence ID" value="NZ_JBFRRD010000001.1"/>
</dbReference>
<accession>A0A4U1YSF0</accession>
<name>A0A4U1YSF0_9VIBR</name>
<evidence type="ECO:0000313" key="2">
    <source>
        <dbReference type="Proteomes" id="UP000305234"/>
    </source>
</evidence>
<evidence type="ECO:0000313" key="1">
    <source>
        <dbReference type="EMBL" id="TKF22837.1"/>
    </source>
</evidence>
<dbReference type="Proteomes" id="UP000305234">
    <property type="component" value="Unassembled WGS sequence"/>
</dbReference>
<organism evidence="1 2">
    <name type="scientific">Vibrio kanaloae</name>
    <dbReference type="NCBI Taxonomy" id="170673"/>
    <lineage>
        <taxon>Bacteria</taxon>
        <taxon>Pseudomonadati</taxon>
        <taxon>Pseudomonadota</taxon>
        <taxon>Gammaproteobacteria</taxon>
        <taxon>Vibrionales</taxon>
        <taxon>Vibrionaceae</taxon>
        <taxon>Vibrio</taxon>
    </lineage>
</organism>
<dbReference type="PANTHER" id="PTHR39166">
    <property type="entry name" value="BLL1166 PROTEIN"/>
    <property type="match status" value="1"/>
</dbReference>
<protein>
    <submittedName>
        <fullName evidence="1">Nucleotidyltransferase family protein</fullName>
    </submittedName>
</protein>
<reference evidence="1 2" key="1">
    <citation type="submission" date="2019-04" db="EMBL/GenBank/DDBJ databases">
        <title>A reverse ecology approach based on a biological definition of microbial populations.</title>
        <authorList>
            <person name="Arevalo P."/>
            <person name="Vaninsberghe D."/>
            <person name="Elsherbini J."/>
            <person name="Gore J."/>
            <person name="Polz M."/>
        </authorList>
    </citation>
    <scope>NUCLEOTIDE SEQUENCE [LARGE SCALE GENOMIC DNA]</scope>
    <source>
        <strain evidence="1 2">10N.261.46.E4</strain>
    </source>
</reference>
<dbReference type="AlphaFoldDB" id="A0A4U1YSF0"/>
<keyword evidence="1" id="KW-0808">Transferase</keyword>
<sequence length="185" mass="21249">MLEHQLEKLIRNTPELMETAQACIEVGLPDYFIAGGSVTQLIWNSLSGERSLKNVKDFDIIYFDSASTSNEESYKSRINSIVKHEVPIDVVNQARVHEWYPYKFGQSIPAYTKVEQGIDSWLSAFAIGFRLNSHGTMRIYSPYGLSDAFNKRVKPNPIAMTRESYNQMVGGYRKRWPDITVESWE</sequence>